<dbReference type="Proteomes" id="UP000053593">
    <property type="component" value="Unassembled WGS sequence"/>
</dbReference>
<sequence length="71" mass="8070">MLSVCNHYIQGRAWRLLRLQSDLLSAGIAVIPDSFGKRHRKRVYKKLHHSSPPSNVSKMNQGKLVMSLLSL</sequence>
<protein>
    <submittedName>
        <fullName evidence="1">Unplaced genomic scaffold GYMLUscaffold_20, whole genome shotgun sequence</fullName>
    </submittedName>
</protein>
<dbReference type="AlphaFoldDB" id="A0A0D0C2B4"/>
<reference evidence="1 2" key="1">
    <citation type="submission" date="2014-04" db="EMBL/GenBank/DDBJ databases">
        <title>Evolutionary Origins and Diversification of the Mycorrhizal Mutualists.</title>
        <authorList>
            <consortium name="DOE Joint Genome Institute"/>
            <consortium name="Mycorrhizal Genomics Consortium"/>
            <person name="Kohler A."/>
            <person name="Kuo A."/>
            <person name="Nagy L.G."/>
            <person name="Floudas D."/>
            <person name="Copeland A."/>
            <person name="Barry K.W."/>
            <person name="Cichocki N."/>
            <person name="Veneault-Fourrey C."/>
            <person name="LaButti K."/>
            <person name="Lindquist E.A."/>
            <person name="Lipzen A."/>
            <person name="Lundell T."/>
            <person name="Morin E."/>
            <person name="Murat C."/>
            <person name="Riley R."/>
            <person name="Ohm R."/>
            <person name="Sun H."/>
            <person name="Tunlid A."/>
            <person name="Henrissat B."/>
            <person name="Grigoriev I.V."/>
            <person name="Hibbett D.S."/>
            <person name="Martin F."/>
        </authorList>
    </citation>
    <scope>NUCLEOTIDE SEQUENCE [LARGE SCALE GENOMIC DNA]</scope>
    <source>
        <strain evidence="1 2">FD-317 M1</strain>
    </source>
</reference>
<organism evidence="1 2">
    <name type="scientific">Collybiopsis luxurians FD-317 M1</name>
    <dbReference type="NCBI Taxonomy" id="944289"/>
    <lineage>
        <taxon>Eukaryota</taxon>
        <taxon>Fungi</taxon>
        <taxon>Dikarya</taxon>
        <taxon>Basidiomycota</taxon>
        <taxon>Agaricomycotina</taxon>
        <taxon>Agaricomycetes</taxon>
        <taxon>Agaricomycetidae</taxon>
        <taxon>Agaricales</taxon>
        <taxon>Marasmiineae</taxon>
        <taxon>Omphalotaceae</taxon>
        <taxon>Collybiopsis</taxon>
        <taxon>Collybiopsis luxurians</taxon>
    </lineage>
</organism>
<keyword evidence="2" id="KW-1185">Reference proteome</keyword>
<evidence type="ECO:0000313" key="2">
    <source>
        <dbReference type="Proteomes" id="UP000053593"/>
    </source>
</evidence>
<evidence type="ECO:0000313" key="1">
    <source>
        <dbReference type="EMBL" id="KIK62246.1"/>
    </source>
</evidence>
<accession>A0A0D0C2B4</accession>
<name>A0A0D0C2B4_9AGAR</name>
<dbReference type="HOGENOM" id="CLU_2740269_0_0_1"/>
<gene>
    <name evidence="1" type="ORF">GYMLUDRAFT_553988</name>
</gene>
<proteinExistence type="predicted"/>
<dbReference type="EMBL" id="KN834768">
    <property type="protein sequence ID" value="KIK62246.1"/>
    <property type="molecule type" value="Genomic_DNA"/>
</dbReference>